<dbReference type="PANTHER" id="PTHR42919">
    <property type="entry name" value="N-ALPHA-ACETYLTRANSFERASE"/>
    <property type="match status" value="1"/>
</dbReference>
<accession>A0A917ERI4</accession>
<dbReference type="RefSeq" id="WP_188388275.1">
    <property type="nucleotide sequence ID" value="NZ_BMFK01000001.1"/>
</dbReference>
<protein>
    <submittedName>
        <fullName evidence="4">Acetyltransferase</fullName>
    </submittedName>
</protein>
<reference evidence="4" key="1">
    <citation type="journal article" date="2014" name="Int. J. Syst. Evol. Microbiol.">
        <title>Complete genome sequence of Corynebacterium casei LMG S-19264T (=DSM 44701T), isolated from a smear-ripened cheese.</title>
        <authorList>
            <consortium name="US DOE Joint Genome Institute (JGI-PGF)"/>
            <person name="Walter F."/>
            <person name="Albersmeier A."/>
            <person name="Kalinowski J."/>
            <person name="Ruckert C."/>
        </authorList>
    </citation>
    <scope>NUCLEOTIDE SEQUENCE</scope>
    <source>
        <strain evidence="4">CGMCC 1.12698</strain>
    </source>
</reference>
<evidence type="ECO:0000256" key="2">
    <source>
        <dbReference type="ARBA" id="ARBA00023315"/>
    </source>
</evidence>
<name>A0A917ERI4_9BACI</name>
<reference evidence="4" key="2">
    <citation type="submission" date="2020-09" db="EMBL/GenBank/DDBJ databases">
        <authorList>
            <person name="Sun Q."/>
            <person name="Zhou Y."/>
        </authorList>
    </citation>
    <scope>NUCLEOTIDE SEQUENCE</scope>
    <source>
        <strain evidence="4">CGMCC 1.12698</strain>
    </source>
</reference>
<keyword evidence="1" id="KW-0808">Transferase</keyword>
<dbReference type="PANTHER" id="PTHR42919:SF8">
    <property type="entry name" value="N-ALPHA-ACETYLTRANSFERASE 50"/>
    <property type="match status" value="1"/>
</dbReference>
<comment type="caution">
    <text evidence="4">The sequence shown here is derived from an EMBL/GenBank/DDBJ whole genome shotgun (WGS) entry which is preliminary data.</text>
</comment>
<dbReference type="Pfam" id="PF00583">
    <property type="entry name" value="Acetyltransf_1"/>
    <property type="match status" value="1"/>
</dbReference>
<evidence type="ECO:0000259" key="3">
    <source>
        <dbReference type="PROSITE" id="PS51186"/>
    </source>
</evidence>
<organism evidence="4 5">
    <name type="scientific">Priestia taiwanensis</name>
    <dbReference type="NCBI Taxonomy" id="1347902"/>
    <lineage>
        <taxon>Bacteria</taxon>
        <taxon>Bacillati</taxon>
        <taxon>Bacillota</taxon>
        <taxon>Bacilli</taxon>
        <taxon>Bacillales</taxon>
        <taxon>Bacillaceae</taxon>
        <taxon>Priestia</taxon>
    </lineage>
</organism>
<evidence type="ECO:0000256" key="1">
    <source>
        <dbReference type="ARBA" id="ARBA00022679"/>
    </source>
</evidence>
<dbReference type="CDD" id="cd04301">
    <property type="entry name" value="NAT_SF"/>
    <property type="match status" value="1"/>
</dbReference>
<dbReference type="SUPFAM" id="SSF55729">
    <property type="entry name" value="Acyl-CoA N-acyltransferases (Nat)"/>
    <property type="match status" value="1"/>
</dbReference>
<dbReference type="InterPro" id="IPR051556">
    <property type="entry name" value="N-term/lysine_N-AcTrnsfr"/>
</dbReference>
<keyword evidence="5" id="KW-1185">Reference proteome</keyword>
<dbReference type="PROSITE" id="PS51186">
    <property type="entry name" value="GNAT"/>
    <property type="match status" value="1"/>
</dbReference>
<dbReference type="Gene3D" id="3.40.630.30">
    <property type="match status" value="1"/>
</dbReference>
<dbReference type="EMBL" id="BMFK01000001">
    <property type="protein sequence ID" value="GGE70640.1"/>
    <property type="molecule type" value="Genomic_DNA"/>
</dbReference>
<proteinExistence type="predicted"/>
<dbReference type="InterPro" id="IPR000182">
    <property type="entry name" value="GNAT_dom"/>
</dbReference>
<dbReference type="InterPro" id="IPR016181">
    <property type="entry name" value="Acyl_CoA_acyltransferase"/>
</dbReference>
<gene>
    <name evidence="4" type="ORF">GCM10007140_20650</name>
</gene>
<dbReference type="Proteomes" id="UP000605259">
    <property type="component" value="Unassembled WGS sequence"/>
</dbReference>
<dbReference type="GO" id="GO:0016747">
    <property type="term" value="F:acyltransferase activity, transferring groups other than amino-acyl groups"/>
    <property type="evidence" value="ECO:0007669"/>
    <property type="project" value="InterPro"/>
</dbReference>
<keyword evidence="2" id="KW-0012">Acyltransferase</keyword>
<evidence type="ECO:0000313" key="4">
    <source>
        <dbReference type="EMBL" id="GGE70640.1"/>
    </source>
</evidence>
<dbReference type="AlphaFoldDB" id="A0A917ERI4"/>
<sequence>MIRQGIKADSKEAAILLYETLEGIAVKLTGGTTDEEVLATLEDFFQQEVNRLNYTNAFVKVIDNKLAGIMIAYHGKDAEAIDAPIIEHLRTLKNDATITIDKEAEEDAYYIDTLSVNAEFRGQGIGTDLMKAAEDYAKEQGYDKISLNVEYDNERAHNLYTKVGFKEEKTITIIGKKFYYMVKELA</sequence>
<evidence type="ECO:0000313" key="5">
    <source>
        <dbReference type="Proteomes" id="UP000605259"/>
    </source>
</evidence>
<feature type="domain" description="N-acetyltransferase" evidence="3">
    <location>
        <begin position="1"/>
        <end position="186"/>
    </location>
</feature>